<proteinExistence type="predicted"/>
<feature type="chain" id="PRO_5012181361" description="Secreted protein" evidence="1">
    <location>
        <begin position="16"/>
        <end position="108"/>
    </location>
</feature>
<evidence type="ECO:0000313" key="2">
    <source>
        <dbReference type="EMBL" id="KHN81736.1"/>
    </source>
</evidence>
<dbReference type="AlphaFoldDB" id="A0A0B2VE05"/>
<sequence length="108" mass="12023">MCIFVLFIYVVITSAESSFLIRADQLGSVLPRLKRGRCWDHGRLCGVCSTNSAHCTSVPQLFPTTALPAQLTAWRNYVFTLKLTTVGLPVSVVFEFSSCEERLSDNFS</sequence>
<feature type="non-terminal residue" evidence="2">
    <location>
        <position position="108"/>
    </location>
</feature>
<organism evidence="2 3">
    <name type="scientific">Toxocara canis</name>
    <name type="common">Canine roundworm</name>
    <dbReference type="NCBI Taxonomy" id="6265"/>
    <lineage>
        <taxon>Eukaryota</taxon>
        <taxon>Metazoa</taxon>
        <taxon>Ecdysozoa</taxon>
        <taxon>Nematoda</taxon>
        <taxon>Chromadorea</taxon>
        <taxon>Rhabditida</taxon>
        <taxon>Spirurina</taxon>
        <taxon>Ascaridomorpha</taxon>
        <taxon>Ascaridoidea</taxon>
        <taxon>Toxocaridae</taxon>
        <taxon>Toxocara</taxon>
    </lineage>
</organism>
<keyword evidence="3" id="KW-1185">Reference proteome</keyword>
<evidence type="ECO:0000313" key="3">
    <source>
        <dbReference type="Proteomes" id="UP000031036"/>
    </source>
</evidence>
<reference evidence="2 3" key="1">
    <citation type="submission" date="2014-11" db="EMBL/GenBank/DDBJ databases">
        <title>Genetic blueprint of the zoonotic pathogen Toxocara canis.</title>
        <authorList>
            <person name="Zhu X.-Q."/>
            <person name="Korhonen P.K."/>
            <person name="Cai H."/>
            <person name="Young N.D."/>
            <person name="Nejsum P."/>
            <person name="von Samson-Himmelstjerna G."/>
            <person name="Boag P.R."/>
            <person name="Tan P."/>
            <person name="Li Q."/>
            <person name="Min J."/>
            <person name="Yang Y."/>
            <person name="Wang X."/>
            <person name="Fang X."/>
            <person name="Hall R.S."/>
            <person name="Hofmann A."/>
            <person name="Sternberg P.W."/>
            <person name="Jex A.R."/>
            <person name="Gasser R.B."/>
        </authorList>
    </citation>
    <scope>NUCLEOTIDE SEQUENCE [LARGE SCALE GENOMIC DNA]</scope>
    <source>
        <strain evidence="2">PN_DK_2014</strain>
    </source>
</reference>
<gene>
    <name evidence="2" type="ORF">Tcan_00715</name>
</gene>
<keyword evidence="1" id="KW-0732">Signal</keyword>
<dbReference type="Proteomes" id="UP000031036">
    <property type="component" value="Unassembled WGS sequence"/>
</dbReference>
<evidence type="ECO:0008006" key="4">
    <source>
        <dbReference type="Google" id="ProtNLM"/>
    </source>
</evidence>
<accession>A0A0B2VE05</accession>
<dbReference type="EMBL" id="JPKZ01001475">
    <property type="protein sequence ID" value="KHN81736.1"/>
    <property type="molecule type" value="Genomic_DNA"/>
</dbReference>
<feature type="signal peptide" evidence="1">
    <location>
        <begin position="1"/>
        <end position="15"/>
    </location>
</feature>
<name>A0A0B2VE05_TOXCA</name>
<protein>
    <recommendedName>
        <fullName evidence="4">Secreted protein</fullName>
    </recommendedName>
</protein>
<evidence type="ECO:0000256" key="1">
    <source>
        <dbReference type="SAM" id="SignalP"/>
    </source>
</evidence>
<comment type="caution">
    <text evidence="2">The sequence shown here is derived from an EMBL/GenBank/DDBJ whole genome shotgun (WGS) entry which is preliminary data.</text>
</comment>